<dbReference type="InterPro" id="IPR036179">
    <property type="entry name" value="Ig-like_dom_sf"/>
</dbReference>
<dbReference type="PROSITE" id="PS50835">
    <property type="entry name" value="IG_LIKE"/>
    <property type="match status" value="2"/>
</dbReference>
<dbReference type="SMART" id="SM00409">
    <property type="entry name" value="IG"/>
    <property type="match status" value="2"/>
</dbReference>
<gene>
    <name evidence="3" type="ORF">PECUL_23A061546</name>
</gene>
<dbReference type="InterPro" id="IPR003599">
    <property type="entry name" value="Ig_sub"/>
</dbReference>
<dbReference type="InterPro" id="IPR007110">
    <property type="entry name" value="Ig-like_dom"/>
</dbReference>
<reference evidence="3" key="1">
    <citation type="submission" date="2022-03" db="EMBL/GenBank/DDBJ databases">
        <authorList>
            <person name="Alioto T."/>
            <person name="Alioto T."/>
            <person name="Gomez Garrido J."/>
        </authorList>
    </citation>
    <scope>NUCLEOTIDE SEQUENCE</scope>
</reference>
<dbReference type="GO" id="GO:0007411">
    <property type="term" value="P:axon guidance"/>
    <property type="evidence" value="ECO:0007669"/>
    <property type="project" value="TreeGrafter"/>
</dbReference>
<protein>
    <submittedName>
        <fullName evidence="3">Neural cell adhesion molecule L1 isoform X1</fullName>
    </submittedName>
</protein>
<evidence type="ECO:0000259" key="2">
    <source>
        <dbReference type="PROSITE" id="PS50835"/>
    </source>
</evidence>
<proteinExistence type="predicted"/>
<dbReference type="InterPro" id="IPR013783">
    <property type="entry name" value="Ig-like_fold"/>
</dbReference>
<dbReference type="GO" id="GO:0030424">
    <property type="term" value="C:axon"/>
    <property type="evidence" value="ECO:0007669"/>
    <property type="project" value="TreeGrafter"/>
</dbReference>
<dbReference type="GO" id="GO:0070593">
    <property type="term" value="P:dendrite self-avoidance"/>
    <property type="evidence" value="ECO:0007669"/>
    <property type="project" value="TreeGrafter"/>
</dbReference>
<keyword evidence="4" id="KW-1185">Reference proteome</keyword>
<dbReference type="InterPro" id="IPR003598">
    <property type="entry name" value="Ig_sub2"/>
</dbReference>
<keyword evidence="1" id="KW-0393">Immunoglobulin domain</keyword>
<feature type="domain" description="Ig-like" evidence="2">
    <location>
        <begin position="153"/>
        <end position="248"/>
    </location>
</feature>
<dbReference type="AlphaFoldDB" id="A0AAD1TPU4"/>
<evidence type="ECO:0000313" key="4">
    <source>
        <dbReference type="Proteomes" id="UP001295444"/>
    </source>
</evidence>
<dbReference type="Gene3D" id="2.60.40.10">
    <property type="entry name" value="Immunoglobulins"/>
    <property type="match status" value="2"/>
</dbReference>
<dbReference type="GO" id="GO:0098632">
    <property type="term" value="F:cell-cell adhesion mediator activity"/>
    <property type="evidence" value="ECO:0007669"/>
    <property type="project" value="TreeGrafter"/>
</dbReference>
<dbReference type="SUPFAM" id="SSF48726">
    <property type="entry name" value="Immunoglobulin"/>
    <property type="match status" value="2"/>
</dbReference>
<dbReference type="PANTHER" id="PTHR10075:SF100">
    <property type="entry name" value="FASCICLIN-2"/>
    <property type="match status" value="1"/>
</dbReference>
<name>A0AAD1TPU4_PELCU</name>
<dbReference type="FunFam" id="2.60.40.10:FF:000038">
    <property type="entry name" value="Neuronal cell adhesion molecule"/>
    <property type="match status" value="1"/>
</dbReference>
<dbReference type="GO" id="GO:0005886">
    <property type="term" value="C:plasma membrane"/>
    <property type="evidence" value="ECO:0007669"/>
    <property type="project" value="TreeGrafter"/>
</dbReference>
<dbReference type="SMART" id="SM00408">
    <property type="entry name" value="IGc2"/>
    <property type="match status" value="1"/>
</dbReference>
<dbReference type="GO" id="GO:0007156">
    <property type="term" value="P:homophilic cell adhesion via plasma membrane adhesion molecules"/>
    <property type="evidence" value="ECO:0007669"/>
    <property type="project" value="TreeGrafter"/>
</dbReference>
<dbReference type="Pfam" id="PF13927">
    <property type="entry name" value="Ig_3"/>
    <property type="match status" value="1"/>
</dbReference>
<dbReference type="PANTHER" id="PTHR10075">
    <property type="entry name" value="BASIGIN RELATED"/>
    <property type="match status" value="1"/>
</dbReference>
<organism evidence="3 4">
    <name type="scientific">Pelobates cultripes</name>
    <name type="common">Western spadefoot toad</name>
    <dbReference type="NCBI Taxonomy" id="61616"/>
    <lineage>
        <taxon>Eukaryota</taxon>
        <taxon>Metazoa</taxon>
        <taxon>Chordata</taxon>
        <taxon>Craniata</taxon>
        <taxon>Vertebrata</taxon>
        <taxon>Euteleostomi</taxon>
        <taxon>Amphibia</taxon>
        <taxon>Batrachia</taxon>
        <taxon>Anura</taxon>
        <taxon>Pelobatoidea</taxon>
        <taxon>Pelobatidae</taxon>
        <taxon>Pelobates</taxon>
    </lineage>
</organism>
<accession>A0AAD1TPU4</accession>
<evidence type="ECO:0000313" key="3">
    <source>
        <dbReference type="EMBL" id="CAH2329422.1"/>
    </source>
</evidence>
<feature type="domain" description="Ig-like" evidence="2">
    <location>
        <begin position="58"/>
        <end position="152"/>
    </location>
</feature>
<dbReference type="Proteomes" id="UP001295444">
    <property type="component" value="Chromosome 14"/>
</dbReference>
<evidence type="ECO:0000256" key="1">
    <source>
        <dbReference type="ARBA" id="ARBA00023319"/>
    </source>
</evidence>
<sequence>MGDTAHRFTKNEIELNEARRLDPHKSMFSVYVQLLFCLVPFLIHSDAIEIPLSVEQLPVIVDVSEESQVAFPVDEEFSIKCNAKGNPAPVYKWTKDVKQFDPYTDPNIKTSDQSGTFTILPNDNISHYDGVYRCYASNPLGTAMSEDTKFIVPGVPKFPNEAVPPVVVEEGKPVVLRCDPPQGLSPVHIYWMTLDLVHIPQDERVSVGLDGNLYFANVITTDDRSDYCCFASFSVIRTIVQKLPMTLTVQSSCTCRMLQVAVRLDSYKGEPFPLSFRIGPNPTLSRIFKLHLKL</sequence>
<dbReference type="EMBL" id="OW240925">
    <property type="protein sequence ID" value="CAH2329422.1"/>
    <property type="molecule type" value="Genomic_DNA"/>
</dbReference>